<dbReference type="GO" id="GO:0016020">
    <property type="term" value="C:membrane"/>
    <property type="evidence" value="ECO:0007669"/>
    <property type="project" value="UniProtKB-SubCell"/>
</dbReference>
<evidence type="ECO:0000256" key="2">
    <source>
        <dbReference type="ARBA" id="ARBA00022692"/>
    </source>
</evidence>
<dbReference type="Proteomes" id="UP000467148">
    <property type="component" value="Chromosome"/>
</dbReference>
<dbReference type="PANTHER" id="PTHR37422:SF13">
    <property type="entry name" value="LIPOPOLYSACCHARIDE BIOSYNTHESIS PROTEIN PA4999-RELATED"/>
    <property type="match status" value="1"/>
</dbReference>
<protein>
    <recommendedName>
        <fullName evidence="6">O-antigen ligase-related domain-containing protein</fullName>
    </recommendedName>
</protein>
<keyword evidence="4 5" id="KW-0472">Membrane</keyword>
<feature type="transmembrane region" description="Helical" evidence="5">
    <location>
        <begin position="294"/>
        <end position="314"/>
    </location>
</feature>
<feature type="transmembrane region" description="Helical" evidence="5">
    <location>
        <begin position="377"/>
        <end position="401"/>
    </location>
</feature>
<comment type="subcellular location">
    <subcellularLocation>
        <location evidence="1">Membrane</location>
        <topology evidence="1">Multi-pass membrane protein</topology>
    </subcellularLocation>
</comment>
<evidence type="ECO:0000256" key="1">
    <source>
        <dbReference type="ARBA" id="ARBA00004141"/>
    </source>
</evidence>
<feature type="transmembrane region" description="Helical" evidence="5">
    <location>
        <begin position="20"/>
        <end position="51"/>
    </location>
</feature>
<keyword evidence="2 5" id="KW-0812">Transmembrane</keyword>
<feature type="transmembrane region" description="Helical" evidence="5">
    <location>
        <begin position="63"/>
        <end position="79"/>
    </location>
</feature>
<dbReference type="Pfam" id="PF04932">
    <property type="entry name" value="Wzy_C"/>
    <property type="match status" value="1"/>
</dbReference>
<dbReference type="EMBL" id="AP022596">
    <property type="protein sequence ID" value="BBY63022.1"/>
    <property type="molecule type" value="Genomic_DNA"/>
</dbReference>
<feature type="transmembrane region" description="Helical" evidence="5">
    <location>
        <begin position="216"/>
        <end position="235"/>
    </location>
</feature>
<dbReference type="InterPro" id="IPR007016">
    <property type="entry name" value="O-antigen_ligase-rel_domated"/>
</dbReference>
<evidence type="ECO:0000259" key="6">
    <source>
        <dbReference type="Pfam" id="PF04932"/>
    </source>
</evidence>
<evidence type="ECO:0000313" key="8">
    <source>
        <dbReference type="Proteomes" id="UP000467148"/>
    </source>
</evidence>
<evidence type="ECO:0000256" key="4">
    <source>
        <dbReference type="ARBA" id="ARBA00023136"/>
    </source>
</evidence>
<gene>
    <name evidence="7" type="ORF">MHEL_12650</name>
</gene>
<feature type="transmembrane region" description="Helical" evidence="5">
    <location>
        <begin position="114"/>
        <end position="132"/>
    </location>
</feature>
<dbReference type="AlphaFoldDB" id="A0A7I7T154"/>
<feature type="domain" description="O-antigen ligase-related" evidence="6">
    <location>
        <begin position="248"/>
        <end position="388"/>
    </location>
</feature>
<keyword evidence="8" id="KW-1185">Reference proteome</keyword>
<feature type="transmembrane region" description="Helical" evidence="5">
    <location>
        <begin position="168"/>
        <end position="189"/>
    </location>
</feature>
<name>A0A7I7T154_9MYCO</name>
<feature type="transmembrane region" description="Helical" evidence="5">
    <location>
        <begin position="242"/>
        <end position="259"/>
    </location>
</feature>
<dbReference type="KEGG" id="mhev:MHEL_12650"/>
<feature type="transmembrane region" description="Helical" evidence="5">
    <location>
        <begin position="138"/>
        <end position="156"/>
    </location>
</feature>
<evidence type="ECO:0000313" key="7">
    <source>
        <dbReference type="EMBL" id="BBY63022.1"/>
    </source>
</evidence>
<evidence type="ECO:0000256" key="5">
    <source>
        <dbReference type="SAM" id="Phobius"/>
    </source>
</evidence>
<sequence>MTSKIGSAERPTEPSERSVPALLVLIVLLSLATYGAFSSSVPIMFVSALVGACVLPRNSLPPMALWLVVLLPVSVMTIPTPLSKYFSPAVLVIAIWAIRLAVGQRALLLRVPLRGWLIIPPLFLLLFVSALGSGRTDLTMAWVAVLTLCVVAPAILGQIATEDIWPGLLWAFAGIGIFLGLLSAAEFFLDFNPWASLIRYDISSQTWSTFRARASLGHPLTMSTAASVTLVACLFPGGDKRLWWQWAGAFGALVAVILSVSRSSVFAIGIAAVVGLFAVRASSRAVAQGKRSRWGSLFLAGGLISVVAFSPLLARRSDSSEGLGSAEYRSDILRKALDLITDHPLVGYGPGTSYVVYAQHYASSIRIGRLENSVLQLIISIGIPASLLSLIGLGIMIGIALKRSRPGVAAGMVAFFVTIAGYNALDVNPALLAFVAPLIYCAMMPITDVTATANAYSLVHSSGRRS</sequence>
<evidence type="ECO:0000256" key="3">
    <source>
        <dbReference type="ARBA" id="ARBA00022989"/>
    </source>
</evidence>
<dbReference type="InterPro" id="IPR051533">
    <property type="entry name" value="WaaL-like"/>
</dbReference>
<organism evidence="7 8">
    <name type="scientific">Mycolicibacterium helvum</name>
    <dbReference type="NCBI Taxonomy" id="1534349"/>
    <lineage>
        <taxon>Bacteria</taxon>
        <taxon>Bacillati</taxon>
        <taxon>Actinomycetota</taxon>
        <taxon>Actinomycetes</taxon>
        <taxon>Mycobacteriales</taxon>
        <taxon>Mycobacteriaceae</taxon>
        <taxon>Mycolicibacterium</taxon>
    </lineage>
</organism>
<accession>A0A7I7T154</accession>
<feature type="transmembrane region" description="Helical" evidence="5">
    <location>
        <begin position="431"/>
        <end position="456"/>
    </location>
</feature>
<dbReference type="RefSeq" id="WP_163746740.1">
    <property type="nucleotide sequence ID" value="NZ_AP022596.1"/>
</dbReference>
<feature type="transmembrane region" description="Helical" evidence="5">
    <location>
        <begin position="265"/>
        <end position="282"/>
    </location>
</feature>
<reference evidence="7 8" key="1">
    <citation type="journal article" date="2019" name="Emerg. Microbes Infect.">
        <title>Comprehensive subspecies identification of 175 nontuberculous mycobacteria species based on 7547 genomic profiles.</title>
        <authorList>
            <person name="Matsumoto Y."/>
            <person name="Kinjo T."/>
            <person name="Motooka D."/>
            <person name="Nabeya D."/>
            <person name="Jung N."/>
            <person name="Uechi K."/>
            <person name="Horii T."/>
            <person name="Iida T."/>
            <person name="Fujita J."/>
            <person name="Nakamura S."/>
        </authorList>
    </citation>
    <scope>NUCLEOTIDE SEQUENCE [LARGE SCALE GENOMIC DNA]</scope>
    <source>
        <strain evidence="7 8">JCM 30396</strain>
    </source>
</reference>
<feature type="transmembrane region" description="Helical" evidence="5">
    <location>
        <begin position="408"/>
        <end position="425"/>
    </location>
</feature>
<proteinExistence type="predicted"/>
<dbReference type="PANTHER" id="PTHR37422">
    <property type="entry name" value="TEICHURONIC ACID BIOSYNTHESIS PROTEIN TUAE"/>
    <property type="match status" value="1"/>
</dbReference>
<keyword evidence="3 5" id="KW-1133">Transmembrane helix</keyword>